<evidence type="ECO:0000313" key="2">
    <source>
        <dbReference type="Proteomes" id="UP000664034"/>
    </source>
</evidence>
<name>A0A939GLR1_9BACT</name>
<proteinExistence type="predicted"/>
<keyword evidence="2" id="KW-1185">Reference proteome</keyword>
<dbReference type="EMBL" id="JAFMYV010000010">
    <property type="protein sequence ID" value="MBO0938703.1"/>
    <property type="molecule type" value="Genomic_DNA"/>
</dbReference>
<organism evidence="1 2">
    <name type="scientific">Fibrella rubiginis</name>
    <dbReference type="NCBI Taxonomy" id="2817060"/>
    <lineage>
        <taxon>Bacteria</taxon>
        <taxon>Pseudomonadati</taxon>
        <taxon>Bacteroidota</taxon>
        <taxon>Cytophagia</taxon>
        <taxon>Cytophagales</taxon>
        <taxon>Spirosomataceae</taxon>
        <taxon>Fibrella</taxon>
    </lineage>
</organism>
<dbReference type="Proteomes" id="UP000664034">
    <property type="component" value="Unassembled WGS sequence"/>
</dbReference>
<dbReference type="AlphaFoldDB" id="A0A939GLR1"/>
<sequence>MHVARTLGIRDINEEFEENKDIDVSDLKLTDFKFTDDELKIIGDYLFSYEATDFLLNEFIATSGFVTDKWFIDAYKRKSRERKEKISLAEARNWVNGVFEFLEEE</sequence>
<reference evidence="1" key="1">
    <citation type="submission" date="2021-03" db="EMBL/GenBank/DDBJ databases">
        <title>Fibrella sp. HMF5335 genome sequencing and assembly.</title>
        <authorList>
            <person name="Kang H."/>
            <person name="Kim H."/>
            <person name="Bae S."/>
            <person name="Joh K."/>
        </authorList>
    </citation>
    <scope>NUCLEOTIDE SEQUENCE</scope>
    <source>
        <strain evidence="1">HMF5335</strain>
    </source>
</reference>
<evidence type="ECO:0000313" key="1">
    <source>
        <dbReference type="EMBL" id="MBO0938703.1"/>
    </source>
</evidence>
<gene>
    <name evidence="1" type="ORF">J2I47_19285</name>
</gene>
<accession>A0A939GLR1</accession>
<protein>
    <submittedName>
        <fullName evidence="1">Uncharacterized protein</fullName>
    </submittedName>
</protein>
<dbReference type="RefSeq" id="WP_207366232.1">
    <property type="nucleotide sequence ID" value="NZ_JAFMYV010000010.1"/>
</dbReference>
<comment type="caution">
    <text evidence="1">The sequence shown here is derived from an EMBL/GenBank/DDBJ whole genome shotgun (WGS) entry which is preliminary data.</text>
</comment>